<dbReference type="RefSeq" id="WP_219066862.1">
    <property type="nucleotide sequence ID" value="NZ_CAJUXY010000012.1"/>
</dbReference>
<keyword evidence="2" id="KW-0479">Metal-binding</keyword>
<dbReference type="InterPro" id="IPR001128">
    <property type="entry name" value="Cyt_P450"/>
</dbReference>
<dbReference type="PANTHER" id="PTHR46696">
    <property type="entry name" value="P450, PUTATIVE (EUROFUNG)-RELATED"/>
    <property type="match status" value="1"/>
</dbReference>
<evidence type="ECO:0000313" key="4">
    <source>
        <dbReference type="Proteomes" id="UP001056610"/>
    </source>
</evidence>
<dbReference type="Pfam" id="PF00067">
    <property type="entry name" value="p450"/>
    <property type="match status" value="1"/>
</dbReference>
<comment type="similarity">
    <text evidence="1 2">Belongs to the cytochrome P450 family.</text>
</comment>
<dbReference type="Proteomes" id="UP001056610">
    <property type="component" value="Chromosome"/>
</dbReference>
<dbReference type="PROSITE" id="PS00086">
    <property type="entry name" value="CYTOCHROME_P450"/>
    <property type="match status" value="1"/>
</dbReference>
<proteinExistence type="inferred from homology"/>
<evidence type="ECO:0000313" key="3">
    <source>
        <dbReference type="EMBL" id="UQX09296.1"/>
    </source>
</evidence>
<keyword evidence="2" id="KW-0408">Iron</keyword>
<dbReference type="InterPro" id="IPR017972">
    <property type="entry name" value="Cyt_P450_CS"/>
</dbReference>
<name>A0ABY4QFK9_9MYCO</name>
<gene>
    <name evidence="3" type="ORF">M5I08_12575</name>
</gene>
<keyword evidence="2" id="KW-0349">Heme</keyword>
<evidence type="ECO:0000256" key="2">
    <source>
        <dbReference type="RuleBase" id="RU000461"/>
    </source>
</evidence>
<sequence>MPPIPEFSLDARLYAADRKACFDQMRTAGRLVVINGSHCPTRRDDMLEALRNPALSARMNVARRRPWDLMVPLMCDPPEHTGIRRILQPLFTPRGLAGLQPALQSQAAALIGDVATRGRCEAMRDIAVPFPAQAVLTRLGLPLGDRDWLADVRDAVNSGVEENAESKLVTYLTWAIQAERHRPRPGSLLSRLLTSGELSAAQVLGFCWLLVFAGTETPTAAIGFALLELARRPQLRSRLRGHPEDIEAFVDEVVRVHPPVIMVNRVATEEVTVAGVTLPTGSRATVFLEAANLEDSGSDISVTDDGKVCRQSHLGFGSGTHHCLGVHLAKMELSLIVAEWLRRIPEFKLQPGFVPEIVCDRSTTFRLATLPLRWPAT</sequence>
<keyword evidence="2" id="KW-0503">Monooxygenase</keyword>
<reference evidence="3" key="1">
    <citation type="submission" date="2022-05" db="EMBL/GenBank/DDBJ databases">
        <title>A methanotrophic Mycobacterium dominates a cave microbial ecosystem.</title>
        <authorList>
            <person name="Van Spanning R.J.M."/>
            <person name="Guan Q."/>
            <person name="Melkonian C."/>
            <person name="Gallant J."/>
            <person name="Polerecky L."/>
            <person name="Flot J.-F."/>
            <person name="Brandt B.W."/>
            <person name="Braster M."/>
            <person name="Iturbe Espinoza P."/>
            <person name="Aerts J."/>
            <person name="Meima-Franke M."/>
            <person name="Piersma S.R."/>
            <person name="Bunduc C."/>
            <person name="Ummels R."/>
            <person name="Pain A."/>
            <person name="Fleming E.J."/>
            <person name="van der Wel N."/>
            <person name="Gherman V.D."/>
            <person name="Sarbu S.M."/>
            <person name="Bodelier P.L.E."/>
            <person name="Bitter W."/>
        </authorList>
    </citation>
    <scope>NUCLEOTIDE SEQUENCE</scope>
    <source>
        <strain evidence="3">Sulfur Cave</strain>
    </source>
</reference>
<organism evidence="3 4">
    <name type="scientific">Candidatus Mycobacterium methanotrophicum</name>
    <dbReference type="NCBI Taxonomy" id="2943498"/>
    <lineage>
        <taxon>Bacteria</taxon>
        <taxon>Bacillati</taxon>
        <taxon>Actinomycetota</taxon>
        <taxon>Actinomycetes</taxon>
        <taxon>Mycobacteriales</taxon>
        <taxon>Mycobacteriaceae</taxon>
        <taxon>Mycobacterium</taxon>
    </lineage>
</organism>
<protein>
    <submittedName>
        <fullName evidence="3">Cytochrome P450</fullName>
    </submittedName>
</protein>
<evidence type="ECO:0000256" key="1">
    <source>
        <dbReference type="ARBA" id="ARBA00010617"/>
    </source>
</evidence>
<accession>A0ABY4QFK9</accession>
<dbReference type="PANTHER" id="PTHR46696:SF6">
    <property type="entry name" value="P450, PUTATIVE (EUROFUNG)-RELATED"/>
    <property type="match status" value="1"/>
</dbReference>
<dbReference type="EMBL" id="CP097320">
    <property type="protein sequence ID" value="UQX09296.1"/>
    <property type="molecule type" value="Genomic_DNA"/>
</dbReference>
<keyword evidence="4" id="KW-1185">Reference proteome</keyword>
<keyword evidence="2" id="KW-0560">Oxidoreductase</keyword>